<sequence>MPFPWPESPRPFGRRRFGGWPRPGAWGRAGLLLLLATLPVIAGASVQAAVLAALPAVNPAGIITLDERDQYILRYVIYFSVLVGGALGGFIYSVSRHRGFIVPHWVSAPAEGQDIPDAKAARPVRTTYDLGTLADIIVGIGGGIIIFNLVPQSGEADLFESLLNQRASLGTAVSTVMKILALSLIGGFAGISLFDEAAKRINRQLQETQAELRVNRGSIQELQNNDRQESDIQFLLSPLLDPSLQPLTESQNEALKAHVMQAPLNLRNKVFERLQKAHDSHPVSGSDAAALPAAEIETRLSLQEGLLAGFDALIAAARQPKGPDAEEDAFLHRYLAHRGFVHLQLGCGSERLGGSAGHPGRHWREAEESLSQAIELRDRSAADRQMYWHYSLQRMVTRFKLGNTDPIQAELEQPEVKQWLSKSRGIVHAIVKSLPLDFVTFLSGLLPDFFAAEEPTPLQRIQRSGAL</sequence>
<evidence type="ECO:0008006" key="5">
    <source>
        <dbReference type="Google" id="ProtNLM"/>
    </source>
</evidence>
<evidence type="ECO:0000256" key="1">
    <source>
        <dbReference type="SAM" id="Coils"/>
    </source>
</evidence>
<dbReference type="EMBL" id="JAYGHX010000001">
    <property type="protein sequence ID" value="MEA5389965.1"/>
    <property type="molecule type" value="Genomic_DNA"/>
</dbReference>
<evidence type="ECO:0000313" key="3">
    <source>
        <dbReference type="EMBL" id="MEA5389965.1"/>
    </source>
</evidence>
<accession>A0ABU5RQD0</accession>
<proteinExistence type="predicted"/>
<keyword evidence="2" id="KW-1133">Transmembrane helix</keyword>
<keyword evidence="4" id="KW-1185">Reference proteome</keyword>
<feature type="transmembrane region" description="Helical" evidence="2">
    <location>
        <begin position="72"/>
        <end position="94"/>
    </location>
</feature>
<protein>
    <recommendedName>
        <fullName evidence="5">MotA/TolQ/ExbB proton channel domain-containing protein</fullName>
    </recommendedName>
</protein>
<dbReference type="Proteomes" id="UP001304461">
    <property type="component" value="Unassembled WGS sequence"/>
</dbReference>
<feature type="transmembrane region" description="Helical" evidence="2">
    <location>
        <begin position="130"/>
        <end position="150"/>
    </location>
</feature>
<dbReference type="RefSeq" id="WP_323304090.1">
    <property type="nucleotide sequence ID" value="NZ_JAYGHX010000001.1"/>
</dbReference>
<reference evidence="3 4" key="1">
    <citation type="submission" date="2023-12" db="EMBL/GenBank/DDBJ databases">
        <title>Baltic Sea Cyanobacteria.</title>
        <authorList>
            <person name="Delbaje E."/>
            <person name="Fewer D.P."/>
            <person name="Shishido T.K."/>
        </authorList>
    </citation>
    <scope>NUCLEOTIDE SEQUENCE [LARGE SCALE GENOMIC DNA]</scope>
    <source>
        <strain evidence="3 4">UHCC 0139</strain>
    </source>
</reference>
<feature type="transmembrane region" description="Helical" evidence="2">
    <location>
        <begin position="170"/>
        <end position="194"/>
    </location>
</feature>
<evidence type="ECO:0000256" key="2">
    <source>
        <dbReference type="SAM" id="Phobius"/>
    </source>
</evidence>
<organism evidence="3 4">
    <name type="scientific">Cyanobium gracile UHCC 0139</name>
    <dbReference type="NCBI Taxonomy" id="3110308"/>
    <lineage>
        <taxon>Bacteria</taxon>
        <taxon>Bacillati</taxon>
        <taxon>Cyanobacteriota</taxon>
        <taxon>Cyanophyceae</taxon>
        <taxon>Synechococcales</taxon>
        <taxon>Prochlorococcaceae</taxon>
        <taxon>Cyanobium</taxon>
    </lineage>
</organism>
<gene>
    <name evidence="3" type="ORF">VB738_01700</name>
</gene>
<feature type="coiled-coil region" evidence="1">
    <location>
        <begin position="191"/>
        <end position="225"/>
    </location>
</feature>
<evidence type="ECO:0000313" key="4">
    <source>
        <dbReference type="Proteomes" id="UP001304461"/>
    </source>
</evidence>
<name>A0ABU5RQD0_9CYAN</name>
<keyword evidence="2" id="KW-0812">Transmembrane</keyword>
<comment type="caution">
    <text evidence="3">The sequence shown here is derived from an EMBL/GenBank/DDBJ whole genome shotgun (WGS) entry which is preliminary data.</text>
</comment>
<keyword evidence="1" id="KW-0175">Coiled coil</keyword>
<keyword evidence="2" id="KW-0472">Membrane</keyword>